<evidence type="ECO:0000256" key="5">
    <source>
        <dbReference type="ARBA" id="ARBA00023136"/>
    </source>
</evidence>
<dbReference type="PANTHER" id="PTHR43646">
    <property type="entry name" value="GLYCOSYLTRANSFERASE"/>
    <property type="match status" value="1"/>
</dbReference>
<keyword evidence="3" id="KW-0328">Glycosyltransferase</keyword>
<evidence type="ECO:0000313" key="8">
    <source>
        <dbReference type="Proteomes" id="UP000179214"/>
    </source>
</evidence>
<dbReference type="PANTHER" id="PTHR43646:SF2">
    <property type="entry name" value="GLYCOSYLTRANSFERASE 2-LIKE DOMAIN-CONTAINING PROTEIN"/>
    <property type="match status" value="1"/>
</dbReference>
<evidence type="ECO:0000259" key="6">
    <source>
        <dbReference type="Pfam" id="PF00535"/>
    </source>
</evidence>
<evidence type="ECO:0000256" key="4">
    <source>
        <dbReference type="ARBA" id="ARBA00022679"/>
    </source>
</evidence>
<dbReference type="GO" id="GO:0016757">
    <property type="term" value="F:glycosyltransferase activity"/>
    <property type="evidence" value="ECO:0007669"/>
    <property type="project" value="UniProtKB-KW"/>
</dbReference>
<dbReference type="EMBL" id="MHOV01000022">
    <property type="protein sequence ID" value="OGZ69966.1"/>
    <property type="molecule type" value="Genomic_DNA"/>
</dbReference>
<dbReference type="Gene3D" id="3.90.550.10">
    <property type="entry name" value="Spore Coat Polysaccharide Biosynthesis Protein SpsA, Chain A"/>
    <property type="match status" value="1"/>
</dbReference>
<dbReference type="SUPFAM" id="SSF53448">
    <property type="entry name" value="Nucleotide-diphospho-sugar transferases"/>
    <property type="match status" value="1"/>
</dbReference>
<keyword evidence="4" id="KW-0808">Transferase</keyword>
<comment type="subcellular location">
    <subcellularLocation>
        <location evidence="1">Cell membrane</location>
    </subcellularLocation>
</comment>
<evidence type="ECO:0000256" key="3">
    <source>
        <dbReference type="ARBA" id="ARBA00022676"/>
    </source>
</evidence>
<evidence type="ECO:0000313" key="7">
    <source>
        <dbReference type="EMBL" id="OGZ69966.1"/>
    </source>
</evidence>
<dbReference type="Pfam" id="PF00535">
    <property type="entry name" value="Glycos_transf_2"/>
    <property type="match status" value="1"/>
</dbReference>
<name>A0A1G2I579_9BACT</name>
<dbReference type="AlphaFoldDB" id="A0A1G2I579"/>
<dbReference type="InterPro" id="IPR001173">
    <property type="entry name" value="Glyco_trans_2-like"/>
</dbReference>
<dbReference type="Proteomes" id="UP000179214">
    <property type="component" value="Unassembled WGS sequence"/>
</dbReference>
<accession>A0A1G2I579</accession>
<dbReference type="InterPro" id="IPR029044">
    <property type="entry name" value="Nucleotide-diphossugar_trans"/>
</dbReference>
<gene>
    <name evidence="7" type="ORF">A3F47_02365</name>
</gene>
<keyword evidence="5" id="KW-0472">Membrane</keyword>
<proteinExistence type="predicted"/>
<evidence type="ECO:0000256" key="1">
    <source>
        <dbReference type="ARBA" id="ARBA00004236"/>
    </source>
</evidence>
<sequence>MISIIIPALNEEDYLALLLESIQKQDFNDYEIILADAGSTDKTKDIAQKYNCSIIQGGLPAKGRNNGAKAARGDILFFLDADTVLPDGFFQKSLEEFKKRNLDLGSFCLVPLPKSKVSYFFMNIFYNQPIVLLESALVHAAVGIMVKREIFDKTGGFDEDIKLAEDHYFARRARIVANAKCGIFKSTEIFVSDRRFRRDGWATIGIKYLLCEMHLIFIGPVKSDIFNYRFNHYKDEKIESRK</sequence>
<comment type="caution">
    <text evidence="7">The sequence shown here is derived from an EMBL/GenBank/DDBJ whole genome shotgun (WGS) entry which is preliminary data.</text>
</comment>
<feature type="domain" description="Glycosyltransferase 2-like" evidence="6">
    <location>
        <begin position="3"/>
        <end position="103"/>
    </location>
</feature>
<keyword evidence="2" id="KW-1003">Cell membrane</keyword>
<organism evidence="7 8">
    <name type="scientific">Candidatus Staskawiczbacteria bacterium RIFCSPHIGHO2_12_FULL_38_11</name>
    <dbReference type="NCBI Taxonomy" id="1802209"/>
    <lineage>
        <taxon>Bacteria</taxon>
        <taxon>Candidatus Staskawicziibacteriota</taxon>
    </lineage>
</organism>
<protein>
    <recommendedName>
        <fullName evidence="6">Glycosyltransferase 2-like domain-containing protein</fullName>
    </recommendedName>
</protein>
<evidence type="ECO:0000256" key="2">
    <source>
        <dbReference type="ARBA" id="ARBA00022475"/>
    </source>
</evidence>
<reference evidence="7 8" key="1">
    <citation type="journal article" date="2016" name="Nat. Commun.">
        <title>Thousands of microbial genomes shed light on interconnected biogeochemical processes in an aquifer system.</title>
        <authorList>
            <person name="Anantharaman K."/>
            <person name="Brown C.T."/>
            <person name="Hug L.A."/>
            <person name="Sharon I."/>
            <person name="Castelle C.J."/>
            <person name="Probst A.J."/>
            <person name="Thomas B.C."/>
            <person name="Singh A."/>
            <person name="Wilkins M.J."/>
            <person name="Karaoz U."/>
            <person name="Brodie E.L."/>
            <person name="Williams K.H."/>
            <person name="Hubbard S.S."/>
            <person name="Banfield J.F."/>
        </authorList>
    </citation>
    <scope>NUCLEOTIDE SEQUENCE [LARGE SCALE GENOMIC DNA]</scope>
</reference>
<dbReference type="GO" id="GO:0005886">
    <property type="term" value="C:plasma membrane"/>
    <property type="evidence" value="ECO:0007669"/>
    <property type="project" value="UniProtKB-SubCell"/>
</dbReference>